<organism evidence="1">
    <name type="scientific">Rhizophagus irregularis (strain DAOM 181602 / DAOM 197198 / MUCL 43194)</name>
    <name type="common">Arbuscular mycorrhizal fungus</name>
    <name type="synonym">Glomus intraradices</name>
    <dbReference type="NCBI Taxonomy" id="747089"/>
    <lineage>
        <taxon>Eukaryota</taxon>
        <taxon>Fungi</taxon>
        <taxon>Fungi incertae sedis</taxon>
        <taxon>Mucoromycota</taxon>
        <taxon>Glomeromycotina</taxon>
        <taxon>Glomeromycetes</taxon>
        <taxon>Glomerales</taxon>
        <taxon>Glomeraceae</taxon>
        <taxon>Rhizophagus</taxon>
    </lineage>
</organism>
<dbReference type="VEuPathDB" id="FungiDB:RhiirFUN_016306"/>
<dbReference type="HOGENOM" id="CLU_2102791_0_0_1"/>
<dbReference type="AlphaFoldDB" id="U9T4G1"/>
<reference evidence="1" key="1">
    <citation type="submission" date="2013-07" db="EMBL/GenBank/DDBJ databases">
        <title>The genome of an arbuscular mycorrhizal fungus provides insights into the evolution of the oldest plant symbiosis.</title>
        <authorList>
            <consortium name="DOE Joint Genome Institute"/>
            <person name="Tisserant E."/>
            <person name="Malbreil M."/>
            <person name="Kuo A."/>
            <person name="Kohler A."/>
            <person name="Symeonidi A."/>
            <person name="Balestrini R."/>
            <person name="Charron P."/>
            <person name="Duensing N."/>
            <person name="Frei-dit-Frey N."/>
            <person name="Gianinazzi-Pearson V."/>
            <person name="Gilbert B."/>
            <person name="Handa Y."/>
            <person name="Hijri M."/>
            <person name="Kaul R."/>
            <person name="Kawaguchi M."/>
            <person name="Krajinski F."/>
            <person name="Lammers P."/>
            <person name="Lapierre D."/>
            <person name="Masclaux F.G."/>
            <person name="Murat C."/>
            <person name="Morin E."/>
            <person name="Ndikumana S."/>
            <person name="Pagni M."/>
            <person name="Petitpierre D."/>
            <person name="Requena N."/>
            <person name="Rosikiewicz P."/>
            <person name="Riley R."/>
            <person name="Saito K."/>
            <person name="San Clemente H."/>
            <person name="Shapiro H."/>
            <person name="van Tuinen D."/>
            <person name="Becard G."/>
            <person name="Bonfante P."/>
            <person name="Paszkowski U."/>
            <person name="Shachar-Hill Y."/>
            <person name="Young J.P."/>
            <person name="Sanders I.R."/>
            <person name="Henrissat B."/>
            <person name="Rensing S.A."/>
            <person name="Grigoriev I.V."/>
            <person name="Corradi N."/>
            <person name="Roux C."/>
            <person name="Martin F."/>
        </authorList>
    </citation>
    <scope>NUCLEOTIDE SEQUENCE</scope>
    <source>
        <strain evidence="1">DAOM 197198</strain>
    </source>
</reference>
<dbReference type="EMBL" id="KI295835">
    <property type="protein sequence ID" value="ESA02272.1"/>
    <property type="molecule type" value="Genomic_DNA"/>
</dbReference>
<evidence type="ECO:0000313" key="1">
    <source>
        <dbReference type="EMBL" id="ESA02272.1"/>
    </source>
</evidence>
<gene>
    <name evidence="1" type="ORF">GLOINDRAFT_68057</name>
</gene>
<sequence length="116" mass="13236">LTIHKTQGLTLLKVSLALDGNIFSPGQVYVTLSRCSTWDNINISHLDRSAFMTDPNIVLEYQRLEQMVSNNSTTHISFHKIHTQKIHQNNLIPLILSSFKKYILSSFVLLVQITNK</sequence>
<proteinExistence type="predicted"/>
<name>U9T4G1_RHIID</name>
<protein>
    <submittedName>
        <fullName evidence="1">Uncharacterized protein</fullName>
    </submittedName>
</protein>
<accession>U9T4G1</accession>
<feature type="non-terminal residue" evidence="1">
    <location>
        <position position="1"/>
    </location>
</feature>